<gene>
    <name evidence="3" type="ORF">LEMA_P048820.1</name>
</gene>
<feature type="compositionally biased region" description="Polar residues" evidence="1">
    <location>
        <begin position="53"/>
        <end position="66"/>
    </location>
</feature>
<accession>E5R4Q3</accession>
<name>E5R4Q3_LEPMJ</name>
<dbReference type="VEuPathDB" id="FungiDB:LEMA_P048820.1"/>
<proteinExistence type="predicted"/>
<evidence type="ECO:0000256" key="2">
    <source>
        <dbReference type="SAM" id="SignalP"/>
    </source>
</evidence>
<evidence type="ECO:0000313" key="3">
    <source>
        <dbReference type="EMBL" id="CBX92176.1"/>
    </source>
</evidence>
<feature type="signal peptide" evidence="2">
    <location>
        <begin position="1"/>
        <end position="15"/>
    </location>
</feature>
<feature type="chain" id="PRO_5012158121" evidence="2">
    <location>
        <begin position="16"/>
        <end position="113"/>
    </location>
</feature>
<dbReference type="Proteomes" id="UP000002668">
    <property type="component" value="Genome"/>
</dbReference>
<protein>
    <submittedName>
        <fullName evidence="3">Predicted protein</fullName>
    </submittedName>
</protein>
<dbReference type="InParanoid" id="E5R4Q3"/>
<evidence type="ECO:0000256" key="1">
    <source>
        <dbReference type="SAM" id="MobiDB-lite"/>
    </source>
</evidence>
<reference evidence="4" key="1">
    <citation type="journal article" date="2011" name="Nat. Commun.">
        <title>Effector diversification within compartments of the Leptosphaeria maculans genome affected by Repeat-Induced Point mutations.</title>
        <authorList>
            <person name="Rouxel T."/>
            <person name="Grandaubert J."/>
            <person name="Hane J.K."/>
            <person name="Hoede C."/>
            <person name="van de Wouw A.P."/>
            <person name="Couloux A."/>
            <person name="Dominguez V."/>
            <person name="Anthouard V."/>
            <person name="Bally P."/>
            <person name="Bourras S."/>
            <person name="Cozijnsen A.J."/>
            <person name="Ciuffetti L.M."/>
            <person name="Degrave A."/>
            <person name="Dilmaghani A."/>
            <person name="Duret L."/>
            <person name="Fudal I."/>
            <person name="Goodwin S.B."/>
            <person name="Gout L."/>
            <person name="Glaser N."/>
            <person name="Linglin J."/>
            <person name="Kema G.H.J."/>
            <person name="Lapalu N."/>
            <person name="Lawrence C.B."/>
            <person name="May K."/>
            <person name="Meyer M."/>
            <person name="Ollivier B."/>
            <person name="Poulain J."/>
            <person name="Schoch C.L."/>
            <person name="Simon A."/>
            <person name="Spatafora J.W."/>
            <person name="Stachowiak A."/>
            <person name="Turgeon B.G."/>
            <person name="Tyler B.M."/>
            <person name="Vincent D."/>
            <person name="Weissenbach J."/>
            <person name="Amselem J."/>
            <person name="Quesneville H."/>
            <person name="Oliver R.P."/>
            <person name="Wincker P."/>
            <person name="Balesdent M.-H."/>
            <person name="Howlett B.J."/>
        </authorList>
    </citation>
    <scope>NUCLEOTIDE SEQUENCE [LARGE SCALE GENOMIC DNA]</scope>
    <source>
        <strain evidence="4">JN3 / isolate v23.1.3 / race Av1-4-5-6-7-8</strain>
    </source>
</reference>
<dbReference type="AlphaFoldDB" id="E5R4Q3"/>
<evidence type="ECO:0000313" key="4">
    <source>
        <dbReference type="Proteomes" id="UP000002668"/>
    </source>
</evidence>
<organism evidence="4">
    <name type="scientific">Leptosphaeria maculans (strain JN3 / isolate v23.1.3 / race Av1-4-5-6-7-8)</name>
    <name type="common">Blackleg fungus</name>
    <name type="synonym">Phoma lingam</name>
    <dbReference type="NCBI Taxonomy" id="985895"/>
    <lineage>
        <taxon>Eukaryota</taxon>
        <taxon>Fungi</taxon>
        <taxon>Dikarya</taxon>
        <taxon>Ascomycota</taxon>
        <taxon>Pezizomycotina</taxon>
        <taxon>Dothideomycetes</taxon>
        <taxon>Pleosporomycetidae</taxon>
        <taxon>Pleosporales</taxon>
        <taxon>Pleosporineae</taxon>
        <taxon>Leptosphaeriaceae</taxon>
        <taxon>Plenodomus</taxon>
        <taxon>Plenodomus lingam/Leptosphaeria maculans species complex</taxon>
    </lineage>
</organism>
<feature type="region of interest" description="Disordered" evidence="1">
    <location>
        <begin position="53"/>
        <end position="80"/>
    </location>
</feature>
<keyword evidence="2" id="KW-0732">Signal</keyword>
<sequence length="113" mass="12458">MACVELAWWLPVADVYLVSLLSPDFPRLHALYCVDTDTNTNTLASLRSTRSCTESFPPQATQSSLDETTRTRKKKGLVRSKGGINVHGTLQALGFNKCIEKCASKRKEKTIAA</sequence>
<dbReference type="EMBL" id="FP929083">
    <property type="protein sequence ID" value="CBX92176.1"/>
    <property type="molecule type" value="Genomic_DNA"/>
</dbReference>
<keyword evidence="4" id="KW-1185">Reference proteome</keyword>
<dbReference type="HOGENOM" id="CLU_2133966_0_0_1"/>